<protein>
    <submittedName>
        <fullName evidence="1">Uncharacterized protein</fullName>
    </submittedName>
</protein>
<evidence type="ECO:0000313" key="2">
    <source>
        <dbReference type="Proteomes" id="UP000237271"/>
    </source>
</evidence>
<proteinExistence type="predicted"/>
<accession>A0A2P4XNJ3</accession>
<reference evidence="1 2" key="1">
    <citation type="journal article" date="2017" name="Genome Biol. Evol.">
        <title>Phytophthora megakarya and P. palmivora, closely related causal agents of cacao black pod rot, underwent increases in genome sizes and gene numbers by different mechanisms.</title>
        <authorList>
            <person name="Ali S.S."/>
            <person name="Shao J."/>
            <person name="Lary D.J."/>
            <person name="Kronmiller B."/>
            <person name="Shen D."/>
            <person name="Strem M.D."/>
            <person name="Amoako-Attah I."/>
            <person name="Akrofi A.Y."/>
            <person name="Begoude B.A."/>
            <person name="Ten Hoopen G.M."/>
            <person name="Coulibaly K."/>
            <person name="Kebe B.I."/>
            <person name="Melnick R.L."/>
            <person name="Guiltinan M.J."/>
            <person name="Tyler B.M."/>
            <person name="Meinhardt L.W."/>
            <person name="Bailey B.A."/>
        </authorList>
    </citation>
    <scope>NUCLEOTIDE SEQUENCE [LARGE SCALE GENOMIC DNA]</scope>
    <source>
        <strain evidence="2">sbr112.9</strain>
    </source>
</reference>
<gene>
    <name evidence="1" type="ORF">PHPALM_16929</name>
</gene>
<keyword evidence="2" id="KW-1185">Reference proteome</keyword>
<sequence>MARVADRLPLLLPLATSDNTLCVVVKIRPTLLHFLRDKRVWAVIRSKVPITDIADYGKDHSETRYKILVSGVDGNVWVVTMPDRFHPGVITRELLLERSSIGSNDGAVQWFCQQPGVQSVDFTPAGSGLTSLTLMRSVVTPTTLIVSSRGNSESKLQRHQSLELDKIEGEQSTCTLCLSSQVERHSGLLKSLFPDVVNYTRVVAILVGDLDGYVRFSLVQCSSMNGDAAKTSVVRNGTLLQLGEPVQIIVPFTCSEPSIPSLKGHEPTLSSPVFDALLVVGTRGRLGVVELKNGILRETLPVPVSKLEIGCAVQSLVYANSLGAFVFCSSGSAFVFKRTDLLAKAHPTDSEAKIPFINDNSISAEKLPLQPGILRVATQGDASDHNCQ</sequence>
<dbReference type="Proteomes" id="UP000237271">
    <property type="component" value="Unassembled WGS sequence"/>
</dbReference>
<dbReference type="AlphaFoldDB" id="A0A2P4XNJ3"/>
<dbReference type="OrthoDB" id="124272at2759"/>
<evidence type="ECO:0000313" key="1">
    <source>
        <dbReference type="EMBL" id="POM67121.1"/>
    </source>
</evidence>
<comment type="caution">
    <text evidence="1">The sequence shown here is derived from an EMBL/GenBank/DDBJ whole genome shotgun (WGS) entry which is preliminary data.</text>
</comment>
<name>A0A2P4XNJ3_9STRA</name>
<organism evidence="1 2">
    <name type="scientific">Phytophthora palmivora</name>
    <dbReference type="NCBI Taxonomy" id="4796"/>
    <lineage>
        <taxon>Eukaryota</taxon>
        <taxon>Sar</taxon>
        <taxon>Stramenopiles</taxon>
        <taxon>Oomycota</taxon>
        <taxon>Peronosporomycetes</taxon>
        <taxon>Peronosporales</taxon>
        <taxon>Peronosporaceae</taxon>
        <taxon>Phytophthora</taxon>
    </lineage>
</organism>
<dbReference type="EMBL" id="NCKW01009472">
    <property type="protein sequence ID" value="POM67121.1"/>
    <property type="molecule type" value="Genomic_DNA"/>
</dbReference>